<keyword evidence="13" id="KW-1185">Reference proteome</keyword>
<dbReference type="FunFam" id="1.10.287.130:FF:000001">
    <property type="entry name" value="Two-component sensor histidine kinase"/>
    <property type="match status" value="1"/>
</dbReference>
<evidence type="ECO:0000256" key="3">
    <source>
        <dbReference type="ARBA" id="ARBA00022553"/>
    </source>
</evidence>
<evidence type="ECO:0000256" key="5">
    <source>
        <dbReference type="ARBA" id="ARBA00022741"/>
    </source>
</evidence>
<evidence type="ECO:0000256" key="10">
    <source>
        <dbReference type="SAM" id="Phobius"/>
    </source>
</evidence>
<evidence type="ECO:0000256" key="4">
    <source>
        <dbReference type="ARBA" id="ARBA00022679"/>
    </source>
</evidence>
<dbReference type="SUPFAM" id="SSF47384">
    <property type="entry name" value="Homodimeric domain of signal transducing histidine kinase"/>
    <property type="match status" value="1"/>
</dbReference>
<dbReference type="PANTHER" id="PTHR42878:SF7">
    <property type="entry name" value="SENSOR HISTIDINE KINASE GLRK"/>
    <property type="match status" value="1"/>
</dbReference>
<evidence type="ECO:0000259" key="11">
    <source>
        <dbReference type="PROSITE" id="PS50109"/>
    </source>
</evidence>
<evidence type="ECO:0000256" key="9">
    <source>
        <dbReference type="SAM" id="MobiDB-lite"/>
    </source>
</evidence>
<protein>
    <recommendedName>
        <fullName evidence="2">histidine kinase</fullName>
        <ecNumber evidence="2">2.7.13.3</ecNumber>
    </recommendedName>
</protein>
<feature type="compositionally biased region" description="Basic and acidic residues" evidence="9">
    <location>
        <begin position="348"/>
        <end position="357"/>
    </location>
</feature>
<dbReference type="Pfam" id="PF00512">
    <property type="entry name" value="HisKA"/>
    <property type="match status" value="1"/>
</dbReference>
<keyword evidence="5" id="KW-0547">Nucleotide-binding</keyword>
<evidence type="ECO:0000256" key="7">
    <source>
        <dbReference type="ARBA" id="ARBA00022840"/>
    </source>
</evidence>
<feature type="compositionally biased region" description="Polar residues" evidence="9">
    <location>
        <begin position="228"/>
        <end position="242"/>
    </location>
</feature>
<dbReference type="GO" id="GO:0007234">
    <property type="term" value="P:osmosensory signaling via phosphorelay pathway"/>
    <property type="evidence" value="ECO:0007669"/>
    <property type="project" value="TreeGrafter"/>
</dbReference>
<dbReference type="InterPro" id="IPR050351">
    <property type="entry name" value="BphY/WalK/GraS-like"/>
</dbReference>
<keyword evidence="4" id="KW-0808">Transferase</keyword>
<dbReference type="SUPFAM" id="SSF55874">
    <property type="entry name" value="ATPase domain of HSP90 chaperone/DNA topoisomerase II/histidine kinase"/>
    <property type="match status" value="1"/>
</dbReference>
<dbReference type="InterPro" id="IPR036097">
    <property type="entry name" value="HisK_dim/P_sf"/>
</dbReference>
<keyword evidence="10" id="KW-0812">Transmembrane</keyword>
<dbReference type="EMBL" id="CP001848">
    <property type="protein sequence ID" value="ADB18526.1"/>
    <property type="molecule type" value="Genomic_DNA"/>
</dbReference>
<keyword evidence="3" id="KW-0597">Phosphoprotein</keyword>
<dbReference type="GO" id="GO:0005524">
    <property type="term" value="F:ATP binding"/>
    <property type="evidence" value="ECO:0007669"/>
    <property type="project" value="UniProtKB-KW"/>
</dbReference>
<dbReference type="InterPro" id="IPR036890">
    <property type="entry name" value="HATPase_C_sf"/>
</dbReference>
<dbReference type="PROSITE" id="PS50109">
    <property type="entry name" value="HIS_KIN"/>
    <property type="match status" value="1"/>
</dbReference>
<evidence type="ECO:0000256" key="6">
    <source>
        <dbReference type="ARBA" id="ARBA00022777"/>
    </source>
</evidence>
<evidence type="ECO:0000313" key="12">
    <source>
        <dbReference type="EMBL" id="ADB18526.1"/>
    </source>
</evidence>
<dbReference type="InterPro" id="IPR003594">
    <property type="entry name" value="HATPase_dom"/>
</dbReference>
<dbReference type="Gene3D" id="1.10.287.130">
    <property type="match status" value="1"/>
</dbReference>
<dbReference type="GO" id="GO:0030295">
    <property type="term" value="F:protein kinase activator activity"/>
    <property type="evidence" value="ECO:0007669"/>
    <property type="project" value="TreeGrafter"/>
</dbReference>
<dbReference type="Proteomes" id="UP000001887">
    <property type="component" value="Chromosome"/>
</dbReference>
<reference evidence="12 13" key="1">
    <citation type="journal article" date="2009" name="Stand. Genomic Sci.">
        <title>Complete genome sequence of Pirellula staleyi type strain (ATCC 27377).</title>
        <authorList>
            <person name="Clum A."/>
            <person name="Tindall B.J."/>
            <person name="Sikorski J."/>
            <person name="Ivanova N."/>
            <person name="Mavrommatis K."/>
            <person name="Lucas S."/>
            <person name="Glavina del Rio T."/>
            <person name="Nolan M."/>
            <person name="Chen F."/>
            <person name="Tice H."/>
            <person name="Pitluck S."/>
            <person name="Cheng J.F."/>
            <person name="Chertkov O."/>
            <person name="Brettin T."/>
            <person name="Han C."/>
            <person name="Detter J.C."/>
            <person name="Kuske C."/>
            <person name="Bruce D."/>
            <person name="Goodwin L."/>
            <person name="Ovchinikova G."/>
            <person name="Pati A."/>
            <person name="Mikhailova N."/>
            <person name="Chen A."/>
            <person name="Palaniappan K."/>
            <person name="Land M."/>
            <person name="Hauser L."/>
            <person name="Chang Y.J."/>
            <person name="Jeffries C.D."/>
            <person name="Chain P."/>
            <person name="Rohde M."/>
            <person name="Goker M."/>
            <person name="Bristow J."/>
            <person name="Eisen J.A."/>
            <person name="Markowitz V."/>
            <person name="Hugenholtz P."/>
            <person name="Kyrpides N.C."/>
            <person name="Klenk H.P."/>
            <person name="Lapidus A."/>
        </authorList>
    </citation>
    <scope>NUCLEOTIDE SEQUENCE [LARGE SCALE GENOMIC DNA]</scope>
    <source>
        <strain evidence="13">ATCC 27377 / DSM 6068 / ICPB 4128</strain>
    </source>
</reference>
<accession>D2R141</accession>
<dbReference type="InterPro" id="IPR003661">
    <property type="entry name" value="HisK_dim/P_dom"/>
</dbReference>
<sequence precursor="true">MKRPWQIWSLFIAGLVLVLATFSWLTIKALELDQQQSQARQDAELDQDVSRALWRMDTLLTPLLAQEAARPEPVYHALLTVPATRGGGLELSPLLKEPPGFVLIHFQLSEGGRLTSPQVPQGPTRELAIEQGVSEKQITESTIRLAQLTDLLRASELLAELPNESIDLEADPASGVVARTDPLQSYNNPPVIANVYRSDNFKQIDEAITKQQSLPGRGDAGDYGPRSNYRNQAQSPSVQSSMRENEVGPPVEIPSTNSPSQAPFPPTSTPPLDTASAPQPGGFSEVTRPPTAAPSDVTPPTPVPADPFGLPVPGEPPLSEPTTPLGAPRPVIQDPFGSGGASEGEMQEQDRPEKELNDGPQQQTGELSQVPDQPRPAEPSQAPSAGQSQTGTYDDQSSATAPRRPGEQGSGYISPRWMVPSAAQSRAEPASSVGTFYESLPRGSNDLANRDRVFQAYAQRQVLEQRQSFEGISPLVPAVEGVSRPLWIRGQLILARRVMVRGETIVQGCWLDWNAIQSRLSSEVSDLLPDAKLVPVNDESEAPLGRLLATVPAKLVLPPLEAVAPGFTPIRAALGIAWITLLVAIVVAGVLLDRVVQLSERRGAFVAAVTHELRTPLTTFRMYAEMLAEGMVSSPEQQKSYLDTLRTEADRLAHLVENVLQYARLERTGLATRKESIALGALIDRSRSRLASHLRESNMQLDVVMSPEAARMMVDTDPAAIDQILSNLIDNACKYAKTATDRTLQLTAAEGVWGMAKLVIRDHGPGIPEAGQVRLFEPFSKSVHEAADTAPGVGLGLALCLRMARQLGGNLTYKTAAGGGAEFTLELPRTKLRGS</sequence>
<dbReference type="GO" id="GO:0000156">
    <property type="term" value="F:phosphorelay response regulator activity"/>
    <property type="evidence" value="ECO:0007669"/>
    <property type="project" value="TreeGrafter"/>
</dbReference>
<dbReference type="STRING" id="530564.Psta_3871"/>
<dbReference type="SMART" id="SM00387">
    <property type="entry name" value="HATPase_c"/>
    <property type="match status" value="1"/>
</dbReference>
<dbReference type="EC" id="2.7.13.3" evidence="2"/>
<dbReference type="OrthoDB" id="9813151at2"/>
<feature type="transmembrane region" description="Helical" evidence="10">
    <location>
        <begin position="572"/>
        <end position="592"/>
    </location>
</feature>
<evidence type="ECO:0000313" key="13">
    <source>
        <dbReference type="Proteomes" id="UP000001887"/>
    </source>
</evidence>
<dbReference type="HOGENOM" id="CLU_017575_0_0_0"/>
<dbReference type="InterPro" id="IPR005467">
    <property type="entry name" value="His_kinase_dom"/>
</dbReference>
<dbReference type="AlphaFoldDB" id="D2R141"/>
<keyword evidence="10" id="KW-1133">Transmembrane helix</keyword>
<dbReference type="eggNOG" id="COG2205">
    <property type="taxonomic scope" value="Bacteria"/>
</dbReference>
<feature type="compositionally biased region" description="Polar residues" evidence="9">
    <location>
        <begin position="359"/>
        <end position="371"/>
    </location>
</feature>
<dbReference type="InterPro" id="IPR004358">
    <property type="entry name" value="Sig_transdc_His_kin-like_C"/>
</dbReference>
<dbReference type="eggNOG" id="COG3266">
    <property type="taxonomic scope" value="Bacteria"/>
</dbReference>
<comment type="catalytic activity">
    <reaction evidence="1">
        <text>ATP + protein L-histidine = ADP + protein N-phospho-L-histidine.</text>
        <dbReference type="EC" id="2.7.13.3"/>
    </reaction>
</comment>
<dbReference type="PANTHER" id="PTHR42878">
    <property type="entry name" value="TWO-COMPONENT HISTIDINE KINASE"/>
    <property type="match status" value="1"/>
</dbReference>
<dbReference type="Gene3D" id="3.30.565.10">
    <property type="entry name" value="Histidine kinase-like ATPase, C-terminal domain"/>
    <property type="match status" value="1"/>
</dbReference>
<dbReference type="Pfam" id="PF02518">
    <property type="entry name" value="HATPase_c"/>
    <property type="match status" value="1"/>
</dbReference>
<dbReference type="CDD" id="cd00075">
    <property type="entry name" value="HATPase"/>
    <property type="match status" value="1"/>
</dbReference>
<dbReference type="KEGG" id="psl:Psta_3871"/>
<dbReference type="PRINTS" id="PR00344">
    <property type="entry name" value="BCTRLSENSOR"/>
</dbReference>
<keyword evidence="6 12" id="KW-0418">Kinase</keyword>
<dbReference type="CDD" id="cd00082">
    <property type="entry name" value="HisKA"/>
    <property type="match status" value="1"/>
</dbReference>
<evidence type="ECO:0000256" key="8">
    <source>
        <dbReference type="ARBA" id="ARBA00023012"/>
    </source>
</evidence>
<organism evidence="12 13">
    <name type="scientific">Pirellula staleyi (strain ATCC 27377 / DSM 6068 / ICPB 4128)</name>
    <name type="common">Pirella staleyi</name>
    <dbReference type="NCBI Taxonomy" id="530564"/>
    <lineage>
        <taxon>Bacteria</taxon>
        <taxon>Pseudomonadati</taxon>
        <taxon>Planctomycetota</taxon>
        <taxon>Planctomycetia</taxon>
        <taxon>Pirellulales</taxon>
        <taxon>Pirellulaceae</taxon>
        <taxon>Pirellula</taxon>
    </lineage>
</organism>
<evidence type="ECO:0000256" key="1">
    <source>
        <dbReference type="ARBA" id="ARBA00000085"/>
    </source>
</evidence>
<feature type="compositionally biased region" description="Polar residues" evidence="9">
    <location>
        <begin position="381"/>
        <end position="400"/>
    </location>
</feature>
<evidence type="ECO:0000256" key="2">
    <source>
        <dbReference type="ARBA" id="ARBA00012438"/>
    </source>
</evidence>
<gene>
    <name evidence="12" type="ordered locus">Psta_3871</name>
</gene>
<keyword evidence="7" id="KW-0067">ATP-binding</keyword>
<keyword evidence="8" id="KW-0902">Two-component regulatory system</keyword>
<feature type="region of interest" description="Disordered" evidence="9">
    <location>
        <begin position="208"/>
        <end position="415"/>
    </location>
</feature>
<dbReference type="SMART" id="SM00388">
    <property type="entry name" value="HisKA"/>
    <property type="match status" value="1"/>
</dbReference>
<dbReference type="GO" id="GO:0000155">
    <property type="term" value="F:phosphorelay sensor kinase activity"/>
    <property type="evidence" value="ECO:0007669"/>
    <property type="project" value="InterPro"/>
</dbReference>
<name>D2R141_PIRSD</name>
<keyword evidence="10" id="KW-0472">Membrane</keyword>
<proteinExistence type="predicted"/>
<feature type="domain" description="Histidine kinase" evidence="11">
    <location>
        <begin position="608"/>
        <end position="831"/>
    </location>
</feature>